<reference evidence="2 3" key="1">
    <citation type="submission" date="2019-08" db="EMBL/GenBank/DDBJ databases">
        <authorList>
            <person name="Dong K."/>
        </authorList>
    </citation>
    <scope>NUCLEOTIDE SEQUENCE [LARGE SCALE GENOMIC DNA]</scope>
    <source>
        <strain evidence="2 3">JCM14558</strain>
    </source>
</reference>
<feature type="transmembrane region" description="Helical" evidence="1">
    <location>
        <begin position="45"/>
        <end position="66"/>
    </location>
</feature>
<sequence length="151" mass="16837">MESRTRPRNMTGVGRVLVVVYAILALAATGRSFVQIVLRFEHAPLAFTLSAISAAVYIIATLALIFSASRAWYLVAWAAISFELVGVLVVGVFSLIRHDLFPEETVWSWFGSGYVFVPLVLPFVGIWWLVTHRPGREVAVPESEPMERSSW</sequence>
<feature type="transmembrane region" description="Helical" evidence="1">
    <location>
        <begin position="73"/>
        <end position="96"/>
    </location>
</feature>
<gene>
    <name evidence="2" type="ORF">FVP77_03455</name>
</gene>
<dbReference type="Proteomes" id="UP000321034">
    <property type="component" value="Unassembled WGS sequence"/>
</dbReference>
<accession>A0A5C8I0P2</accession>
<name>A0A5C8I0P2_9MICO</name>
<dbReference type="EMBL" id="VRSV01000001">
    <property type="protein sequence ID" value="TXK12542.1"/>
    <property type="molecule type" value="Genomic_DNA"/>
</dbReference>
<comment type="caution">
    <text evidence="2">The sequence shown here is derived from an EMBL/GenBank/DDBJ whole genome shotgun (WGS) entry which is preliminary data.</text>
</comment>
<feature type="transmembrane region" description="Helical" evidence="1">
    <location>
        <begin position="108"/>
        <end position="130"/>
    </location>
</feature>
<evidence type="ECO:0000313" key="3">
    <source>
        <dbReference type="Proteomes" id="UP000321034"/>
    </source>
</evidence>
<evidence type="ECO:0000313" key="2">
    <source>
        <dbReference type="EMBL" id="TXK12542.1"/>
    </source>
</evidence>
<keyword evidence="1" id="KW-1133">Transmembrane helix</keyword>
<dbReference type="OrthoDB" id="25997at2"/>
<keyword evidence="1" id="KW-0812">Transmembrane</keyword>
<dbReference type="AlphaFoldDB" id="A0A5C8I0P2"/>
<proteinExistence type="predicted"/>
<feature type="transmembrane region" description="Helical" evidence="1">
    <location>
        <begin position="12"/>
        <end position="33"/>
    </location>
</feature>
<organism evidence="2 3">
    <name type="scientific">Microbacterium hatanonis</name>
    <dbReference type="NCBI Taxonomy" id="404366"/>
    <lineage>
        <taxon>Bacteria</taxon>
        <taxon>Bacillati</taxon>
        <taxon>Actinomycetota</taxon>
        <taxon>Actinomycetes</taxon>
        <taxon>Micrococcales</taxon>
        <taxon>Microbacteriaceae</taxon>
        <taxon>Microbacterium</taxon>
    </lineage>
</organism>
<keyword evidence="1" id="KW-0472">Membrane</keyword>
<keyword evidence="3" id="KW-1185">Reference proteome</keyword>
<protein>
    <submittedName>
        <fullName evidence="2">Uncharacterized protein</fullName>
    </submittedName>
</protein>
<dbReference type="RefSeq" id="WP_147893263.1">
    <property type="nucleotide sequence ID" value="NZ_BAAANR010000001.1"/>
</dbReference>
<evidence type="ECO:0000256" key="1">
    <source>
        <dbReference type="SAM" id="Phobius"/>
    </source>
</evidence>